<accession>A0AAN6T0P1</accession>
<dbReference type="EMBL" id="MU863640">
    <property type="protein sequence ID" value="KAK4100468.1"/>
    <property type="molecule type" value="Genomic_DNA"/>
</dbReference>
<gene>
    <name evidence="2" type="ORF">N658DRAFT_95983</name>
</gene>
<reference evidence="2" key="1">
    <citation type="journal article" date="2023" name="Mol. Phylogenet. Evol.">
        <title>Genome-scale phylogeny and comparative genomics of the fungal order Sordariales.</title>
        <authorList>
            <person name="Hensen N."/>
            <person name="Bonometti L."/>
            <person name="Westerberg I."/>
            <person name="Brannstrom I.O."/>
            <person name="Guillou S."/>
            <person name="Cros-Aarteil S."/>
            <person name="Calhoun S."/>
            <person name="Haridas S."/>
            <person name="Kuo A."/>
            <person name="Mondo S."/>
            <person name="Pangilinan J."/>
            <person name="Riley R."/>
            <person name="LaButti K."/>
            <person name="Andreopoulos B."/>
            <person name="Lipzen A."/>
            <person name="Chen C."/>
            <person name="Yan M."/>
            <person name="Daum C."/>
            <person name="Ng V."/>
            <person name="Clum A."/>
            <person name="Steindorff A."/>
            <person name="Ohm R.A."/>
            <person name="Martin F."/>
            <person name="Silar P."/>
            <person name="Natvig D.O."/>
            <person name="Lalanne C."/>
            <person name="Gautier V."/>
            <person name="Ament-Velasquez S.L."/>
            <person name="Kruys A."/>
            <person name="Hutchinson M.I."/>
            <person name="Powell A.J."/>
            <person name="Barry K."/>
            <person name="Miller A.N."/>
            <person name="Grigoriev I.V."/>
            <person name="Debuchy R."/>
            <person name="Gladieux P."/>
            <person name="Hiltunen Thoren M."/>
            <person name="Johannesson H."/>
        </authorList>
    </citation>
    <scope>NUCLEOTIDE SEQUENCE</scope>
    <source>
        <strain evidence="2">CBS 757.83</strain>
    </source>
</reference>
<feature type="region of interest" description="Disordered" evidence="1">
    <location>
        <begin position="117"/>
        <end position="140"/>
    </location>
</feature>
<dbReference type="Proteomes" id="UP001305647">
    <property type="component" value="Unassembled WGS sequence"/>
</dbReference>
<name>A0AAN6T0P1_9PEZI</name>
<dbReference type="PROSITE" id="PS51257">
    <property type="entry name" value="PROKAR_LIPOPROTEIN"/>
    <property type="match status" value="1"/>
</dbReference>
<sequence>MKRGPRRGHSRTATGVRPTSSGNNSWFGCPITTSPKAGTVIHMHPVSLPGGSPKAWLGTLSSLPIGHATARRSTSLYTPTPLPRVRKDCRLGVISAPRPPSLLSPVFPSRKWTLHKSTLPNSTQLPRPLSTLAPQSPDLDQSRKHLRTMKDPVARIDSPYTDPSVKGPRSQILSRGRPVTANMISNSVNKTGLHPSGITPHPEHTELEEELHEKAHIDYDRVAIVSPLRCLVVSTLN</sequence>
<evidence type="ECO:0000256" key="1">
    <source>
        <dbReference type="SAM" id="MobiDB-lite"/>
    </source>
</evidence>
<feature type="region of interest" description="Disordered" evidence="1">
    <location>
        <begin position="1"/>
        <end position="29"/>
    </location>
</feature>
<dbReference type="AlphaFoldDB" id="A0AAN6T0P1"/>
<feature type="compositionally biased region" description="Polar residues" evidence="1">
    <location>
        <begin position="11"/>
        <end position="29"/>
    </location>
</feature>
<comment type="caution">
    <text evidence="2">The sequence shown here is derived from an EMBL/GenBank/DDBJ whole genome shotgun (WGS) entry which is preliminary data.</text>
</comment>
<feature type="compositionally biased region" description="Basic residues" evidence="1">
    <location>
        <begin position="1"/>
        <end position="10"/>
    </location>
</feature>
<evidence type="ECO:0000313" key="2">
    <source>
        <dbReference type="EMBL" id="KAK4100468.1"/>
    </source>
</evidence>
<keyword evidence="3" id="KW-1185">Reference proteome</keyword>
<proteinExistence type="predicted"/>
<evidence type="ECO:0000313" key="3">
    <source>
        <dbReference type="Proteomes" id="UP001305647"/>
    </source>
</evidence>
<organism evidence="2 3">
    <name type="scientific">Parathielavia hyrcaniae</name>
    <dbReference type="NCBI Taxonomy" id="113614"/>
    <lineage>
        <taxon>Eukaryota</taxon>
        <taxon>Fungi</taxon>
        <taxon>Dikarya</taxon>
        <taxon>Ascomycota</taxon>
        <taxon>Pezizomycotina</taxon>
        <taxon>Sordariomycetes</taxon>
        <taxon>Sordariomycetidae</taxon>
        <taxon>Sordariales</taxon>
        <taxon>Chaetomiaceae</taxon>
        <taxon>Parathielavia</taxon>
    </lineage>
</organism>
<protein>
    <submittedName>
        <fullName evidence="2">Uncharacterized protein</fullName>
    </submittedName>
</protein>
<reference evidence="2" key="2">
    <citation type="submission" date="2023-05" db="EMBL/GenBank/DDBJ databases">
        <authorList>
            <consortium name="Lawrence Berkeley National Laboratory"/>
            <person name="Steindorff A."/>
            <person name="Hensen N."/>
            <person name="Bonometti L."/>
            <person name="Westerberg I."/>
            <person name="Brannstrom I.O."/>
            <person name="Guillou S."/>
            <person name="Cros-Aarteil S."/>
            <person name="Calhoun S."/>
            <person name="Haridas S."/>
            <person name="Kuo A."/>
            <person name="Mondo S."/>
            <person name="Pangilinan J."/>
            <person name="Riley R."/>
            <person name="Labutti K."/>
            <person name="Andreopoulos B."/>
            <person name="Lipzen A."/>
            <person name="Chen C."/>
            <person name="Yanf M."/>
            <person name="Daum C."/>
            <person name="Ng V."/>
            <person name="Clum A."/>
            <person name="Ohm R."/>
            <person name="Martin F."/>
            <person name="Silar P."/>
            <person name="Natvig D."/>
            <person name="Lalanne C."/>
            <person name="Gautier V."/>
            <person name="Ament-Velasquez S.L."/>
            <person name="Kruys A."/>
            <person name="Hutchinson M.I."/>
            <person name="Powell A.J."/>
            <person name="Barry K."/>
            <person name="Miller A.N."/>
            <person name="Grigoriev I.V."/>
            <person name="Debuchy R."/>
            <person name="Gladieux P."/>
            <person name="Thoren M.H."/>
            <person name="Johannesson H."/>
        </authorList>
    </citation>
    <scope>NUCLEOTIDE SEQUENCE</scope>
    <source>
        <strain evidence="2">CBS 757.83</strain>
    </source>
</reference>